<accession>A0A411YH59</accession>
<dbReference type="GO" id="GO:0005506">
    <property type="term" value="F:iron ion binding"/>
    <property type="evidence" value="ECO:0007669"/>
    <property type="project" value="InterPro"/>
</dbReference>
<keyword evidence="2" id="KW-0560">Oxidoreductase</keyword>
<dbReference type="OrthoDB" id="142769at2"/>
<dbReference type="CDD" id="cd20625">
    <property type="entry name" value="CYP164-like"/>
    <property type="match status" value="1"/>
</dbReference>
<dbReference type="RefSeq" id="WP_131155669.1">
    <property type="nucleotide sequence ID" value="NZ_CP036402.1"/>
</dbReference>
<feature type="region of interest" description="Disordered" evidence="3">
    <location>
        <begin position="142"/>
        <end position="170"/>
    </location>
</feature>
<dbReference type="EMBL" id="CP036402">
    <property type="protein sequence ID" value="QBI20675.1"/>
    <property type="molecule type" value="Genomic_DNA"/>
</dbReference>
<dbReference type="GO" id="GO:0016705">
    <property type="term" value="F:oxidoreductase activity, acting on paired donors, with incorporation or reduction of molecular oxygen"/>
    <property type="evidence" value="ECO:0007669"/>
    <property type="project" value="InterPro"/>
</dbReference>
<dbReference type="InterPro" id="IPR036396">
    <property type="entry name" value="Cyt_P450_sf"/>
</dbReference>
<evidence type="ECO:0000313" key="5">
    <source>
        <dbReference type="Proteomes" id="UP000291469"/>
    </source>
</evidence>
<name>A0A411YH59_9ACTN</name>
<dbReference type="Pfam" id="PF00067">
    <property type="entry name" value="p450"/>
    <property type="match status" value="2"/>
</dbReference>
<reference evidence="4 5" key="1">
    <citation type="submission" date="2019-01" db="EMBL/GenBank/DDBJ databases">
        <title>Egibacter rhizosphaerae EGI 80759T.</title>
        <authorList>
            <person name="Chen D.-D."/>
            <person name="Tian Y."/>
            <person name="Jiao J.-Y."/>
            <person name="Zhang X.-T."/>
            <person name="Zhang Y.-G."/>
            <person name="Zhang Y."/>
            <person name="Xiao M."/>
            <person name="Shu W.-S."/>
            <person name="Li W.-J."/>
        </authorList>
    </citation>
    <scope>NUCLEOTIDE SEQUENCE [LARGE SCALE GENOMIC DNA]</scope>
    <source>
        <strain evidence="4 5">EGI 80759</strain>
    </source>
</reference>
<dbReference type="GO" id="GO:0020037">
    <property type="term" value="F:heme binding"/>
    <property type="evidence" value="ECO:0007669"/>
    <property type="project" value="InterPro"/>
</dbReference>
<evidence type="ECO:0000256" key="1">
    <source>
        <dbReference type="ARBA" id="ARBA00010617"/>
    </source>
</evidence>
<dbReference type="GO" id="GO:0004497">
    <property type="term" value="F:monooxygenase activity"/>
    <property type="evidence" value="ECO:0007669"/>
    <property type="project" value="UniProtKB-KW"/>
</dbReference>
<dbReference type="InterPro" id="IPR017972">
    <property type="entry name" value="Cyt_P450_CS"/>
</dbReference>
<keyword evidence="2" id="KW-0479">Metal-binding</keyword>
<dbReference type="Proteomes" id="UP000291469">
    <property type="component" value="Chromosome"/>
</dbReference>
<gene>
    <name evidence="4" type="ORF">ER308_14645</name>
</gene>
<comment type="similarity">
    <text evidence="1 2">Belongs to the cytochrome P450 family.</text>
</comment>
<dbReference type="InterPro" id="IPR002397">
    <property type="entry name" value="Cyt_P450_B"/>
</dbReference>
<dbReference type="PRINTS" id="PR00385">
    <property type="entry name" value="P450"/>
</dbReference>
<feature type="compositionally biased region" description="Low complexity" evidence="3">
    <location>
        <begin position="154"/>
        <end position="170"/>
    </location>
</feature>
<proteinExistence type="inferred from homology"/>
<evidence type="ECO:0000256" key="2">
    <source>
        <dbReference type="RuleBase" id="RU000461"/>
    </source>
</evidence>
<dbReference type="SUPFAM" id="SSF48264">
    <property type="entry name" value="Cytochrome P450"/>
    <property type="match status" value="1"/>
</dbReference>
<dbReference type="Gene3D" id="1.10.630.10">
    <property type="entry name" value="Cytochrome P450"/>
    <property type="match status" value="1"/>
</dbReference>
<dbReference type="PANTHER" id="PTHR46696">
    <property type="entry name" value="P450, PUTATIVE (EUROFUNG)-RELATED"/>
    <property type="match status" value="1"/>
</dbReference>
<dbReference type="InterPro" id="IPR001128">
    <property type="entry name" value="Cyt_P450"/>
</dbReference>
<sequence>MTADVDDPQALLLSLLDPAVRADPYSVYARLREAGPVVGPMGIVVVSGYADIDRLLRGGEVSSDYRTSAVFRDWLAEQGADVGMWLADDTQPFLLRDPPDHTRLRRLVSKAFTPRAVASLRPRIVELVDGLLDRALARARAGEPVGAADRSPDAAEGSPDAPAAAAEGSPDAAAAAVPSGAIELVDELAYPLPVTVISELLGVPAEDEHQLRGWSRHLARSIDPPFLLSPEDRRASWDAIDEFHEYLRERIAERRAHPRDDLLSALVQARDGGDALTEDELLGTCVLLLAAGHETTVNLIANGTLALLRHPEARAWHAADPEQRSLAVVEETLRHDPPVQLRDRVAASDLDLHGVGIEAGRTLLLLLAAGNRDPRRFPDPEAFAPWRGSHGRGDPGHLGFGAGIHYCLGAPLARLEGEVTFTAIARRLGEARLPDVELVYRPSVALRGLEALPVQPSS</sequence>
<dbReference type="KEGG" id="erz:ER308_14645"/>
<organism evidence="4 5">
    <name type="scientific">Egibacter rhizosphaerae</name>
    <dbReference type="NCBI Taxonomy" id="1670831"/>
    <lineage>
        <taxon>Bacteria</taxon>
        <taxon>Bacillati</taxon>
        <taxon>Actinomycetota</taxon>
        <taxon>Nitriliruptoria</taxon>
        <taxon>Egibacterales</taxon>
        <taxon>Egibacteraceae</taxon>
        <taxon>Egibacter</taxon>
    </lineage>
</organism>
<dbReference type="PRINTS" id="PR00359">
    <property type="entry name" value="BP450"/>
</dbReference>
<keyword evidence="2" id="KW-0503">Monooxygenase</keyword>
<dbReference type="PROSITE" id="PS00086">
    <property type="entry name" value="CYTOCHROME_P450"/>
    <property type="match status" value="1"/>
</dbReference>
<keyword evidence="5" id="KW-1185">Reference proteome</keyword>
<evidence type="ECO:0000313" key="4">
    <source>
        <dbReference type="EMBL" id="QBI20675.1"/>
    </source>
</evidence>
<dbReference type="AlphaFoldDB" id="A0A411YH59"/>
<dbReference type="PANTHER" id="PTHR46696:SF1">
    <property type="entry name" value="CYTOCHROME P450 YJIB-RELATED"/>
    <property type="match status" value="1"/>
</dbReference>
<evidence type="ECO:0000256" key="3">
    <source>
        <dbReference type="SAM" id="MobiDB-lite"/>
    </source>
</evidence>
<keyword evidence="2" id="KW-0408">Iron</keyword>
<protein>
    <submittedName>
        <fullName evidence="4">Cytochrome P450</fullName>
    </submittedName>
</protein>
<keyword evidence="2" id="KW-0349">Heme</keyword>